<accession>A0A9P8AU95</accession>
<sequence length="189" mass="20678">MAFVACQRIFCCISSSISSKSDVHSDAGVIDETSRLIPATEEPSRPTVMNVDYGRLKGKLGTIVRAKEGRMVNVNAHGPFNLQNHPSTSYLPETPSSLDEPVDRNSLSQAYPEQHIPDIDSFMRPGIYRHPSSDSRRSNGPADYPSNPIFSARIVSVNGIERTDVPQDPDAVPDIPKLDVGSLSRSWGD</sequence>
<dbReference type="AlphaFoldDB" id="A0A9P8AU95"/>
<evidence type="ECO:0000313" key="3">
    <source>
        <dbReference type="Proteomes" id="UP000812287"/>
    </source>
</evidence>
<dbReference type="GeneID" id="66108309"/>
<feature type="compositionally biased region" description="Polar residues" evidence="1">
    <location>
        <begin position="83"/>
        <end position="97"/>
    </location>
</feature>
<feature type="region of interest" description="Disordered" evidence="1">
    <location>
        <begin position="83"/>
        <end position="104"/>
    </location>
</feature>
<dbReference type="Proteomes" id="UP000812287">
    <property type="component" value="Unassembled WGS sequence"/>
</dbReference>
<protein>
    <submittedName>
        <fullName evidence="2">Uncharacterized protein</fullName>
    </submittedName>
</protein>
<feature type="region of interest" description="Disordered" evidence="1">
    <location>
        <begin position="163"/>
        <end position="189"/>
    </location>
</feature>
<proteinExistence type="predicted"/>
<evidence type="ECO:0000256" key="1">
    <source>
        <dbReference type="SAM" id="MobiDB-lite"/>
    </source>
</evidence>
<gene>
    <name evidence="2" type="ORF">BT62DRAFT_930840</name>
</gene>
<dbReference type="RefSeq" id="XP_043041301.1">
    <property type="nucleotide sequence ID" value="XM_043186012.1"/>
</dbReference>
<organism evidence="2 3">
    <name type="scientific">Guyanagaster necrorhizus</name>
    <dbReference type="NCBI Taxonomy" id="856835"/>
    <lineage>
        <taxon>Eukaryota</taxon>
        <taxon>Fungi</taxon>
        <taxon>Dikarya</taxon>
        <taxon>Basidiomycota</taxon>
        <taxon>Agaricomycotina</taxon>
        <taxon>Agaricomycetes</taxon>
        <taxon>Agaricomycetidae</taxon>
        <taxon>Agaricales</taxon>
        <taxon>Marasmiineae</taxon>
        <taxon>Physalacriaceae</taxon>
        <taxon>Guyanagaster</taxon>
    </lineage>
</organism>
<dbReference type="OrthoDB" id="3227079at2759"/>
<name>A0A9P8AU95_9AGAR</name>
<reference evidence="2" key="1">
    <citation type="submission" date="2020-11" db="EMBL/GenBank/DDBJ databases">
        <title>Adaptations for nitrogen fixation in a non-lichenized fungal sporocarp promotes dispersal by wood-feeding termites.</title>
        <authorList>
            <consortium name="DOE Joint Genome Institute"/>
            <person name="Koch R.A."/>
            <person name="Yoon G."/>
            <person name="Arayal U."/>
            <person name="Lail K."/>
            <person name="Amirebrahimi M."/>
            <person name="Labutti K."/>
            <person name="Lipzen A."/>
            <person name="Riley R."/>
            <person name="Barry K."/>
            <person name="Henrissat B."/>
            <person name="Grigoriev I.V."/>
            <person name="Herr J.R."/>
            <person name="Aime M.C."/>
        </authorList>
    </citation>
    <scope>NUCLEOTIDE SEQUENCE</scope>
    <source>
        <strain evidence="2">MCA 3950</strain>
    </source>
</reference>
<keyword evidence="3" id="KW-1185">Reference proteome</keyword>
<feature type="region of interest" description="Disordered" evidence="1">
    <location>
        <begin position="119"/>
        <end position="148"/>
    </location>
</feature>
<dbReference type="EMBL" id="MU250531">
    <property type="protein sequence ID" value="KAG7447801.1"/>
    <property type="molecule type" value="Genomic_DNA"/>
</dbReference>
<evidence type="ECO:0000313" key="2">
    <source>
        <dbReference type="EMBL" id="KAG7447801.1"/>
    </source>
</evidence>
<comment type="caution">
    <text evidence="2">The sequence shown here is derived from an EMBL/GenBank/DDBJ whole genome shotgun (WGS) entry which is preliminary data.</text>
</comment>